<sequence>MKRRSMGRGRFVAAIIVGAGLFNAGYARADGLSWPDTPSGRANLLTVVQALEKTLRTHASATLALEDWCATHHMAARPVVVAQKAPLPQPDPVPAQVRADLGIGATQAVRHRRVRLTCGTHVLSVADNWYVPDLLTPEMNATLENTDTAFGHVVAPLHFTRERLQLAPLWAPWPGPLFGAASGRVVAPATIMRQRAVLRDGQGRPFSEVMEIYTDQNLDFTPSPDGGGP</sequence>
<gene>
    <name evidence="1" type="ORF">KOEU_23650</name>
</gene>
<evidence type="ECO:0008006" key="3">
    <source>
        <dbReference type="Google" id="ProtNLM"/>
    </source>
</evidence>
<dbReference type="STRING" id="33995.KOEU_23650"/>
<evidence type="ECO:0000313" key="2">
    <source>
        <dbReference type="Proteomes" id="UP000037566"/>
    </source>
</evidence>
<dbReference type="InterPro" id="IPR028978">
    <property type="entry name" value="Chorismate_lyase_/UTRA_dom_sf"/>
</dbReference>
<protein>
    <recommendedName>
        <fullName evidence="3">Chorismate pyruvate-lyase</fullName>
    </recommendedName>
</protein>
<accession>A0A0M0EFX3</accession>
<reference evidence="1" key="1">
    <citation type="submission" date="2015-08" db="EMBL/GenBank/DDBJ databases">
        <title>Draft genome sequence of Komagataeibacter europaeus CECT 8546 a cellulose producer strain from vinegar produced by the traditional method.</title>
        <authorList>
            <person name="Poehlein A."/>
            <person name="Valera M.J."/>
            <person name="Haack F.S."/>
            <person name="Mas A."/>
            <person name="Daniel R."/>
            <person name="Streit W.R."/>
            <person name="Mateo E."/>
        </authorList>
    </citation>
    <scope>NUCLEOTIDE SEQUENCE [LARGE SCALE GENOMIC DNA]</scope>
    <source>
        <strain evidence="1">CECT 8546</strain>
    </source>
</reference>
<dbReference type="Gene3D" id="3.40.1410.10">
    <property type="entry name" value="Chorismate lyase-like"/>
    <property type="match status" value="1"/>
</dbReference>
<evidence type="ECO:0000313" key="1">
    <source>
        <dbReference type="EMBL" id="KON64143.1"/>
    </source>
</evidence>
<comment type="caution">
    <text evidence="1">The sequence shown here is derived from an EMBL/GenBank/DDBJ whole genome shotgun (WGS) entry which is preliminary data.</text>
</comment>
<dbReference type="SUPFAM" id="SSF64288">
    <property type="entry name" value="Chorismate lyase-like"/>
    <property type="match status" value="1"/>
</dbReference>
<dbReference type="AlphaFoldDB" id="A0A0M0EFX3"/>
<organism evidence="1 2">
    <name type="scientific">Komagataeibacter europaeus</name>
    <name type="common">Gluconacetobacter europaeus</name>
    <dbReference type="NCBI Taxonomy" id="33995"/>
    <lineage>
        <taxon>Bacteria</taxon>
        <taxon>Pseudomonadati</taxon>
        <taxon>Pseudomonadota</taxon>
        <taxon>Alphaproteobacteria</taxon>
        <taxon>Acetobacterales</taxon>
        <taxon>Acetobacteraceae</taxon>
        <taxon>Komagataeibacter</taxon>
    </lineage>
</organism>
<dbReference type="EMBL" id="LHUQ01000014">
    <property type="protein sequence ID" value="KON64143.1"/>
    <property type="molecule type" value="Genomic_DNA"/>
</dbReference>
<name>A0A0M0EFX3_KOMEU</name>
<proteinExistence type="predicted"/>
<dbReference type="Proteomes" id="UP000037566">
    <property type="component" value="Unassembled WGS sequence"/>
</dbReference>
<dbReference type="PATRIC" id="fig|33995.3.peg.2635"/>
<keyword evidence="2" id="KW-1185">Reference proteome</keyword>